<evidence type="ECO:0000313" key="1">
    <source>
        <dbReference type="EMBL" id="GIY92813.1"/>
    </source>
</evidence>
<evidence type="ECO:0000313" key="2">
    <source>
        <dbReference type="Proteomes" id="UP001054945"/>
    </source>
</evidence>
<reference evidence="1 2" key="1">
    <citation type="submission" date="2021-06" db="EMBL/GenBank/DDBJ databases">
        <title>Caerostris extrusa draft genome.</title>
        <authorList>
            <person name="Kono N."/>
            <person name="Arakawa K."/>
        </authorList>
    </citation>
    <scope>NUCLEOTIDE SEQUENCE [LARGE SCALE GENOMIC DNA]</scope>
</reference>
<gene>
    <name evidence="1" type="ORF">CEXT_706111</name>
</gene>
<organism evidence="1 2">
    <name type="scientific">Caerostris extrusa</name>
    <name type="common">Bark spider</name>
    <name type="synonym">Caerostris bankana</name>
    <dbReference type="NCBI Taxonomy" id="172846"/>
    <lineage>
        <taxon>Eukaryota</taxon>
        <taxon>Metazoa</taxon>
        <taxon>Ecdysozoa</taxon>
        <taxon>Arthropoda</taxon>
        <taxon>Chelicerata</taxon>
        <taxon>Arachnida</taxon>
        <taxon>Araneae</taxon>
        <taxon>Araneomorphae</taxon>
        <taxon>Entelegynae</taxon>
        <taxon>Araneoidea</taxon>
        <taxon>Araneidae</taxon>
        <taxon>Caerostris</taxon>
    </lineage>
</organism>
<comment type="caution">
    <text evidence="1">The sequence shown here is derived from an EMBL/GenBank/DDBJ whole genome shotgun (WGS) entry which is preliminary data.</text>
</comment>
<sequence>MGVRPSFPSPPLSVSRTKPRAELQAIPKFCLGYAAHGFVFGGLECKAGIIRVVMNELAEDILHDASNCDITGVPKQPPSRELSPALSFRPSLNFVLGMQLTVLCFGGLECAGIIRVVMNELGEDISHDASNCDITVFQSVCHLNNGVSEDGWKDALDSFPSFRENISVGCRGL</sequence>
<protein>
    <submittedName>
        <fullName evidence="1">Uncharacterized protein</fullName>
    </submittedName>
</protein>
<proteinExistence type="predicted"/>
<keyword evidence="2" id="KW-1185">Reference proteome</keyword>
<dbReference type="EMBL" id="BPLR01000200">
    <property type="protein sequence ID" value="GIY92813.1"/>
    <property type="molecule type" value="Genomic_DNA"/>
</dbReference>
<dbReference type="Proteomes" id="UP001054945">
    <property type="component" value="Unassembled WGS sequence"/>
</dbReference>
<name>A0AAV4XEB2_CAEEX</name>
<accession>A0AAV4XEB2</accession>
<dbReference type="AlphaFoldDB" id="A0AAV4XEB2"/>